<dbReference type="STRING" id="1285928.SAMN04487894_107171"/>
<dbReference type="AlphaFoldDB" id="A0A1G6TCE8"/>
<gene>
    <name evidence="1" type="ORF">SAMN04487894_107171</name>
</gene>
<dbReference type="EMBL" id="FMZO01000007">
    <property type="protein sequence ID" value="SDD26802.1"/>
    <property type="molecule type" value="Genomic_DNA"/>
</dbReference>
<accession>A0A1G6TCE8</accession>
<sequence>MGSLKENPQMVLCRLKEFWADDNTFYLGLVTQYNEAGNEYD</sequence>
<reference evidence="2" key="1">
    <citation type="submission" date="2016-10" db="EMBL/GenBank/DDBJ databases">
        <authorList>
            <person name="Varghese N."/>
            <person name="Submissions S."/>
        </authorList>
    </citation>
    <scope>NUCLEOTIDE SEQUENCE [LARGE SCALE GENOMIC DNA]</scope>
    <source>
        <strain evidence="2">DSM 25811 / CCM 8410 / LMG 26954 / E90</strain>
    </source>
</reference>
<evidence type="ECO:0000313" key="2">
    <source>
        <dbReference type="Proteomes" id="UP000198757"/>
    </source>
</evidence>
<evidence type="ECO:0000313" key="1">
    <source>
        <dbReference type="EMBL" id="SDD26802.1"/>
    </source>
</evidence>
<proteinExistence type="predicted"/>
<protein>
    <submittedName>
        <fullName evidence="1">Uncharacterized protein</fullName>
    </submittedName>
</protein>
<keyword evidence="2" id="KW-1185">Reference proteome</keyword>
<name>A0A1G6TCE8_NIADE</name>
<organism evidence="1 2">
    <name type="scientific">Niabella drilacis (strain DSM 25811 / CCM 8410 / CCUG 62505 / LMG 26954 / E90)</name>
    <dbReference type="NCBI Taxonomy" id="1285928"/>
    <lineage>
        <taxon>Bacteria</taxon>
        <taxon>Pseudomonadati</taxon>
        <taxon>Bacteroidota</taxon>
        <taxon>Chitinophagia</taxon>
        <taxon>Chitinophagales</taxon>
        <taxon>Chitinophagaceae</taxon>
        <taxon>Niabella</taxon>
    </lineage>
</organism>
<dbReference type="Proteomes" id="UP000198757">
    <property type="component" value="Unassembled WGS sequence"/>
</dbReference>